<name>A0A8D8BZ26_CULPI</name>
<feature type="region of interest" description="Disordered" evidence="1">
    <location>
        <begin position="1"/>
        <end position="37"/>
    </location>
</feature>
<accession>A0A8D8BZ26</accession>
<dbReference type="EMBL" id="HBUE01088851">
    <property type="protein sequence ID" value="CAG6480606.1"/>
    <property type="molecule type" value="Transcribed_RNA"/>
</dbReference>
<evidence type="ECO:0000256" key="1">
    <source>
        <dbReference type="SAM" id="MobiDB-lite"/>
    </source>
</evidence>
<organism evidence="2">
    <name type="scientific">Culex pipiens</name>
    <name type="common">House mosquito</name>
    <dbReference type="NCBI Taxonomy" id="7175"/>
    <lineage>
        <taxon>Eukaryota</taxon>
        <taxon>Metazoa</taxon>
        <taxon>Ecdysozoa</taxon>
        <taxon>Arthropoda</taxon>
        <taxon>Hexapoda</taxon>
        <taxon>Insecta</taxon>
        <taxon>Pterygota</taxon>
        <taxon>Neoptera</taxon>
        <taxon>Endopterygota</taxon>
        <taxon>Diptera</taxon>
        <taxon>Nematocera</taxon>
        <taxon>Culicoidea</taxon>
        <taxon>Culicidae</taxon>
        <taxon>Culicinae</taxon>
        <taxon>Culicini</taxon>
        <taxon>Culex</taxon>
        <taxon>Culex</taxon>
    </lineage>
</organism>
<protein>
    <submittedName>
        <fullName evidence="2">(northern house mosquito) hypothetical protein</fullName>
    </submittedName>
</protein>
<evidence type="ECO:0000313" key="2">
    <source>
        <dbReference type="EMBL" id="CAG6480606.1"/>
    </source>
</evidence>
<proteinExistence type="predicted"/>
<reference evidence="2" key="1">
    <citation type="submission" date="2021-05" db="EMBL/GenBank/DDBJ databases">
        <authorList>
            <person name="Alioto T."/>
            <person name="Alioto T."/>
            <person name="Gomez Garrido J."/>
        </authorList>
    </citation>
    <scope>NUCLEOTIDE SEQUENCE</scope>
</reference>
<feature type="compositionally biased region" description="Gly residues" evidence="1">
    <location>
        <begin position="1"/>
        <end position="10"/>
    </location>
</feature>
<sequence length="100" mass="10411">MKSHGLGGQQPSGAVVSEWEDNVAFDSDDPDFSGGDMGGAAAGGIVFRTPTAVLSRSTTCFTIGATTTHVPASLPRFLKGEYKSKRLILTNSFAGAQFRG</sequence>
<feature type="compositionally biased region" description="Acidic residues" evidence="1">
    <location>
        <begin position="18"/>
        <end position="31"/>
    </location>
</feature>
<dbReference type="AlphaFoldDB" id="A0A8D8BZ26"/>